<evidence type="ECO:0000313" key="2">
    <source>
        <dbReference type="EMBL" id="MEV0974235.1"/>
    </source>
</evidence>
<feature type="transmembrane region" description="Helical" evidence="1">
    <location>
        <begin position="137"/>
        <end position="161"/>
    </location>
</feature>
<evidence type="ECO:0008006" key="4">
    <source>
        <dbReference type="Google" id="ProtNLM"/>
    </source>
</evidence>
<keyword evidence="1" id="KW-1133">Transmembrane helix</keyword>
<feature type="transmembrane region" description="Helical" evidence="1">
    <location>
        <begin position="168"/>
        <end position="192"/>
    </location>
</feature>
<keyword evidence="3" id="KW-1185">Reference proteome</keyword>
<dbReference type="RefSeq" id="WP_358140599.1">
    <property type="nucleotide sequence ID" value="NZ_JBFALK010000028.1"/>
</dbReference>
<feature type="transmembrane region" description="Helical" evidence="1">
    <location>
        <begin position="39"/>
        <end position="56"/>
    </location>
</feature>
<accession>A0ABV3GRG9</accession>
<feature type="transmembrane region" description="Helical" evidence="1">
    <location>
        <begin position="76"/>
        <end position="97"/>
    </location>
</feature>
<name>A0ABV3GRG9_MICGL</name>
<protein>
    <recommendedName>
        <fullName evidence="4">DUF998 domain-containing protein</fullName>
    </recommendedName>
</protein>
<keyword evidence="1" id="KW-0812">Transmembrane</keyword>
<evidence type="ECO:0000313" key="3">
    <source>
        <dbReference type="Proteomes" id="UP001551675"/>
    </source>
</evidence>
<organism evidence="2 3">
    <name type="scientific">Microtetraspora glauca</name>
    <dbReference type="NCBI Taxonomy" id="1996"/>
    <lineage>
        <taxon>Bacteria</taxon>
        <taxon>Bacillati</taxon>
        <taxon>Actinomycetota</taxon>
        <taxon>Actinomycetes</taxon>
        <taxon>Streptosporangiales</taxon>
        <taxon>Streptosporangiaceae</taxon>
        <taxon>Microtetraspora</taxon>
    </lineage>
</organism>
<reference evidence="2 3" key="1">
    <citation type="submission" date="2024-06" db="EMBL/GenBank/DDBJ databases">
        <title>The Natural Products Discovery Center: Release of the First 8490 Sequenced Strains for Exploring Actinobacteria Biosynthetic Diversity.</title>
        <authorList>
            <person name="Kalkreuter E."/>
            <person name="Kautsar S.A."/>
            <person name="Yang D."/>
            <person name="Bader C.D."/>
            <person name="Teijaro C.N."/>
            <person name="Fluegel L."/>
            <person name="Davis C.M."/>
            <person name="Simpson J.R."/>
            <person name="Lauterbach L."/>
            <person name="Steele A.D."/>
            <person name="Gui C."/>
            <person name="Meng S."/>
            <person name="Li G."/>
            <person name="Viehrig K."/>
            <person name="Ye F."/>
            <person name="Su P."/>
            <person name="Kiefer A.F."/>
            <person name="Nichols A."/>
            <person name="Cepeda A.J."/>
            <person name="Yan W."/>
            <person name="Fan B."/>
            <person name="Jiang Y."/>
            <person name="Adhikari A."/>
            <person name="Zheng C.-J."/>
            <person name="Schuster L."/>
            <person name="Cowan T.M."/>
            <person name="Smanski M.J."/>
            <person name="Chevrette M.G."/>
            <person name="De Carvalho L.P.S."/>
            <person name="Shen B."/>
        </authorList>
    </citation>
    <scope>NUCLEOTIDE SEQUENCE [LARGE SCALE GENOMIC DNA]</scope>
    <source>
        <strain evidence="2 3">NPDC050100</strain>
    </source>
</reference>
<proteinExistence type="predicted"/>
<gene>
    <name evidence="2" type="ORF">AB0I59_37050</name>
</gene>
<keyword evidence="1" id="KW-0472">Membrane</keyword>
<feature type="transmembrane region" description="Helical" evidence="1">
    <location>
        <begin position="204"/>
        <end position="222"/>
    </location>
</feature>
<sequence length="228" mass="23033">MRGRAMTNGRGGRAGPAGRAVRLPVVAALVRPLARAIDWLPVGLAGPLTVALAIAVEPGDPMDSRLGLLLLRMSGLLLGAAAGFALVDAMAAGTDAAPVPRWVRQWARVVLVLAAVVPSWAAVCAVVAVRLEPAGVLHFPGAGVEAAACVLAGLAGSAVAVRRHGGRPAALAGAFVLLALCAGIGIAGGAAWPMPYSADWHAVHVWWLAALPVPVLVLVAAGRDVRRA</sequence>
<dbReference type="EMBL" id="JBFALK010000028">
    <property type="protein sequence ID" value="MEV0974235.1"/>
    <property type="molecule type" value="Genomic_DNA"/>
</dbReference>
<comment type="caution">
    <text evidence="2">The sequence shown here is derived from an EMBL/GenBank/DDBJ whole genome shotgun (WGS) entry which is preliminary data.</text>
</comment>
<dbReference type="Proteomes" id="UP001551675">
    <property type="component" value="Unassembled WGS sequence"/>
</dbReference>
<feature type="transmembrane region" description="Helical" evidence="1">
    <location>
        <begin position="109"/>
        <end position="131"/>
    </location>
</feature>
<evidence type="ECO:0000256" key="1">
    <source>
        <dbReference type="SAM" id="Phobius"/>
    </source>
</evidence>